<evidence type="ECO:0000256" key="2">
    <source>
        <dbReference type="ARBA" id="ARBA00023315"/>
    </source>
</evidence>
<proteinExistence type="predicted"/>
<dbReference type="AlphaFoldDB" id="A0A975EPU3"/>
<evidence type="ECO:0000256" key="1">
    <source>
        <dbReference type="ARBA" id="ARBA00022679"/>
    </source>
</evidence>
<protein>
    <submittedName>
        <fullName evidence="4">GNAT family N-acetyltransferase</fullName>
    </submittedName>
</protein>
<organism evidence="4 5">
    <name type="scientific">Cognatishimia activa</name>
    <dbReference type="NCBI Taxonomy" id="1715691"/>
    <lineage>
        <taxon>Bacteria</taxon>
        <taxon>Pseudomonadati</taxon>
        <taxon>Pseudomonadota</taxon>
        <taxon>Alphaproteobacteria</taxon>
        <taxon>Rhodobacterales</taxon>
        <taxon>Paracoccaceae</taxon>
        <taxon>Cognatishimia</taxon>
    </lineage>
</organism>
<dbReference type="RefSeq" id="WP_209356765.1">
    <property type="nucleotide sequence ID" value="NZ_CP060010.1"/>
</dbReference>
<dbReference type="EMBL" id="CP060010">
    <property type="protein sequence ID" value="QTN36061.1"/>
    <property type="molecule type" value="Genomic_DNA"/>
</dbReference>
<dbReference type="GO" id="GO:0016747">
    <property type="term" value="F:acyltransferase activity, transferring groups other than amino-acyl groups"/>
    <property type="evidence" value="ECO:0007669"/>
    <property type="project" value="InterPro"/>
</dbReference>
<dbReference type="PANTHER" id="PTHR43877">
    <property type="entry name" value="AMINOALKYLPHOSPHONATE N-ACETYLTRANSFERASE-RELATED-RELATED"/>
    <property type="match status" value="1"/>
</dbReference>
<keyword evidence="1" id="KW-0808">Transferase</keyword>
<dbReference type="InterPro" id="IPR016181">
    <property type="entry name" value="Acyl_CoA_acyltransferase"/>
</dbReference>
<dbReference type="InterPro" id="IPR050832">
    <property type="entry name" value="Bact_Acetyltransf"/>
</dbReference>
<keyword evidence="2" id="KW-0012">Acyltransferase</keyword>
<dbReference type="Proteomes" id="UP000665026">
    <property type="component" value="Chromosome"/>
</dbReference>
<sequence length="161" mass="18099">MSLLTIRRARASDAKSLAKIGHQAWQRGIAAHLPANARDKIGPQVFEDFANSFPDEILIAEDEDGILGFAATENGDNHVTDLWVAPANQGKGIGSQLMKRMEDRARRRGFDSVELEVLTSNTRALSLYKYLGYRVTKRGMKMDRVLELPLHKTKLKKSLFF</sequence>
<evidence type="ECO:0000313" key="5">
    <source>
        <dbReference type="Proteomes" id="UP000665026"/>
    </source>
</evidence>
<dbReference type="PANTHER" id="PTHR43877:SF2">
    <property type="entry name" value="AMINOALKYLPHOSPHONATE N-ACETYLTRANSFERASE-RELATED"/>
    <property type="match status" value="1"/>
</dbReference>
<dbReference type="InterPro" id="IPR000182">
    <property type="entry name" value="GNAT_dom"/>
</dbReference>
<dbReference type="KEGG" id="cact:HZ995_00580"/>
<evidence type="ECO:0000313" key="4">
    <source>
        <dbReference type="EMBL" id="QTN36061.1"/>
    </source>
</evidence>
<gene>
    <name evidence="4" type="ORF">HZ995_00580</name>
</gene>
<dbReference type="Pfam" id="PF00583">
    <property type="entry name" value="Acetyltransf_1"/>
    <property type="match status" value="1"/>
</dbReference>
<reference evidence="4" key="1">
    <citation type="submission" date="2020-07" db="EMBL/GenBank/DDBJ databases">
        <title>Genome sequences of bacteria associated with the marine, planktonic diatom Thalassiosira profunda strain ECT2AJA-044.</title>
        <authorList>
            <person name="Gargas C.B."/>
            <person name="Roberts W.R."/>
            <person name="Alverson A.J."/>
        </authorList>
    </citation>
    <scope>NUCLEOTIDE SEQUENCE</scope>
    <source>
        <strain evidence="4">ECT2AJA-044</strain>
    </source>
</reference>
<dbReference type="CDD" id="cd04301">
    <property type="entry name" value="NAT_SF"/>
    <property type="match status" value="1"/>
</dbReference>
<dbReference type="Gene3D" id="3.40.630.30">
    <property type="match status" value="1"/>
</dbReference>
<dbReference type="SUPFAM" id="SSF55729">
    <property type="entry name" value="Acyl-CoA N-acyltransferases (Nat)"/>
    <property type="match status" value="1"/>
</dbReference>
<dbReference type="PROSITE" id="PS51186">
    <property type="entry name" value="GNAT"/>
    <property type="match status" value="1"/>
</dbReference>
<feature type="domain" description="N-acetyltransferase" evidence="3">
    <location>
        <begin position="4"/>
        <end position="155"/>
    </location>
</feature>
<accession>A0A975EPU3</accession>
<evidence type="ECO:0000259" key="3">
    <source>
        <dbReference type="PROSITE" id="PS51186"/>
    </source>
</evidence>
<name>A0A975EPU3_9RHOB</name>